<protein>
    <submittedName>
        <fullName evidence="1">Flagellin-like hook-associated protein FlgL</fullName>
    </submittedName>
</protein>
<evidence type="ECO:0000313" key="2">
    <source>
        <dbReference type="Proteomes" id="UP000294547"/>
    </source>
</evidence>
<gene>
    <name evidence="1" type="ORF">EDD54_1555</name>
</gene>
<dbReference type="Gene3D" id="1.20.1330.10">
    <property type="entry name" value="f41 fragment of flagellin, N-terminal domain"/>
    <property type="match status" value="1"/>
</dbReference>
<organism evidence="1 2">
    <name type="scientific">Oharaeibacter diazotrophicus</name>
    <dbReference type="NCBI Taxonomy" id="1920512"/>
    <lineage>
        <taxon>Bacteria</taxon>
        <taxon>Pseudomonadati</taxon>
        <taxon>Pseudomonadota</taxon>
        <taxon>Alphaproteobacteria</taxon>
        <taxon>Hyphomicrobiales</taxon>
        <taxon>Pleomorphomonadaceae</taxon>
        <taxon>Oharaeibacter</taxon>
    </lineage>
</organism>
<proteinExistence type="predicted"/>
<keyword evidence="2" id="KW-1185">Reference proteome</keyword>
<dbReference type="GO" id="GO:0009288">
    <property type="term" value="C:bacterial-type flagellum"/>
    <property type="evidence" value="ECO:0007669"/>
    <property type="project" value="InterPro"/>
</dbReference>
<evidence type="ECO:0000313" key="1">
    <source>
        <dbReference type="EMBL" id="TDP87656.1"/>
    </source>
</evidence>
<keyword evidence="1" id="KW-0969">Cilium</keyword>
<accession>A0A4R6RP90</accession>
<dbReference type="AlphaFoldDB" id="A0A4R6RP90"/>
<dbReference type="SUPFAM" id="SSF64518">
    <property type="entry name" value="Phase 1 flagellin"/>
    <property type="match status" value="1"/>
</dbReference>
<reference evidence="1 2" key="1">
    <citation type="submission" date="2019-03" db="EMBL/GenBank/DDBJ databases">
        <title>Genomic Encyclopedia of Type Strains, Phase IV (KMG-IV): sequencing the most valuable type-strain genomes for metagenomic binning, comparative biology and taxonomic classification.</title>
        <authorList>
            <person name="Goeker M."/>
        </authorList>
    </citation>
    <scope>NUCLEOTIDE SEQUENCE [LARGE SCALE GENOMIC DNA]</scope>
    <source>
        <strain evidence="1 2">DSM 102969</strain>
    </source>
</reference>
<comment type="caution">
    <text evidence="1">The sequence shown here is derived from an EMBL/GenBank/DDBJ whole genome shotgun (WGS) entry which is preliminary data.</text>
</comment>
<dbReference type="PANTHER" id="PTHR42792">
    <property type="entry name" value="FLAGELLIN"/>
    <property type="match status" value="1"/>
</dbReference>
<sequence length="509" mass="53844">MSIGSISRNPATQTLSTMRTQLEDLQRQLGTGQKADTYGGLGTDRTLSVSFRTKVTAIETYQSTTDLLSLRFKLLDSTMTRLSEVPTDIRATLDPNAYEVRLDGKTDAQKSAAIGLDEVVGLLNSEADGRFLFAGRSSDTKPVVSVSTMLYGDGAKAGLSQVIQERLTADLGTGGRGRLELGSAGSTVSLTRQSPLSDEFGFEIADAESTSSAVTVTQSGSPVDQVDVDFTANPASGESISLDLTNPDGTTSRITLTATLSDPPPDGRFAIGATAADTAANFEAALGTALDKTTATDLKAASAIRAAETFFDTFGGGVPQRVDEGSGGGTLATATDLRDATTADTVAWYQGYNPDYDADDPATHPRNDARARVDTSIDVAYGARANEEGFRLLVQSLAVTAVSTFDATVETDEDRYRALMERTRQTLAFDGTAESPSDIHAEIAVAGNVATQAAERLKVNKSAMQEMLDGVEDAKPEEVAAQILTLQNRMQASYQVTSMLSQLSLVRFI</sequence>
<keyword evidence="1" id="KW-0282">Flagellum</keyword>
<name>A0A4R6RP90_9HYPH</name>
<keyword evidence="1" id="KW-0966">Cell projection</keyword>
<dbReference type="Proteomes" id="UP000294547">
    <property type="component" value="Unassembled WGS sequence"/>
</dbReference>
<dbReference type="InterPro" id="IPR001492">
    <property type="entry name" value="Flagellin"/>
</dbReference>
<dbReference type="GO" id="GO:0005198">
    <property type="term" value="F:structural molecule activity"/>
    <property type="evidence" value="ECO:0007669"/>
    <property type="project" value="InterPro"/>
</dbReference>
<dbReference type="RefSeq" id="WP_126541619.1">
    <property type="nucleotide sequence ID" value="NZ_BSPM01000008.1"/>
</dbReference>
<dbReference type="OrthoDB" id="7312911at2"/>
<dbReference type="PANTHER" id="PTHR42792:SF1">
    <property type="entry name" value="FLAGELLAR HOOK-ASSOCIATED PROTEIN 3"/>
    <property type="match status" value="1"/>
</dbReference>
<dbReference type="EMBL" id="SNXY01000006">
    <property type="protein sequence ID" value="TDP87656.1"/>
    <property type="molecule type" value="Genomic_DNA"/>
</dbReference>